<reference evidence="2" key="1">
    <citation type="journal article" date="2023" name="Mol. Phylogenet. Evol.">
        <title>Genome-scale phylogeny and comparative genomics of the fungal order Sordariales.</title>
        <authorList>
            <person name="Hensen N."/>
            <person name="Bonometti L."/>
            <person name="Westerberg I."/>
            <person name="Brannstrom I.O."/>
            <person name="Guillou S."/>
            <person name="Cros-Aarteil S."/>
            <person name="Calhoun S."/>
            <person name="Haridas S."/>
            <person name="Kuo A."/>
            <person name="Mondo S."/>
            <person name="Pangilinan J."/>
            <person name="Riley R."/>
            <person name="LaButti K."/>
            <person name="Andreopoulos B."/>
            <person name="Lipzen A."/>
            <person name="Chen C."/>
            <person name="Yan M."/>
            <person name="Daum C."/>
            <person name="Ng V."/>
            <person name="Clum A."/>
            <person name="Steindorff A."/>
            <person name="Ohm R.A."/>
            <person name="Martin F."/>
            <person name="Silar P."/>
            <person name="Natvig D.O."/>
            <person name="Lalanne C."/>
            <person name="Gautier V."/>
            <person name="Ament-Velasquez S.L."/>
            <person name="Kruys A."/>
            <person name="Hutchinson M.I."/>
            <person name="Powell A.J."/>
            <person name="Barry K."/>
            <person name="Miller A.N."/>
            <person name="Grigoriev I.V."/>
            <person name="Debuchy R."/>
            <person name="Gladieux P."/>
            <person name="Hiltunen Thoren M."/>
            <person name="Johannesson H."/>
        </authorList>
    </citation>
    <scope>NUCLEOTIDE SEQUENCE</scope>
    <source>
        <strain evidence="2">SMH4131-1</strain>
    </source>
</reference>
<gene>
    <name evidence="2" type="ORF">B0T19DRAFT_455267</name>
</gene>
<dbReference type="AlphaFoldDB" id="A0AAE0MMC3"/>
<comment type="caution">
    <text evidence="2">The sequence shown here is derived from an EMBL/GenBank/DDBJ whole genome shotgun (WGS) entry which is preliminary data.</text>
</comment>
<dbReference type="EMBL" id="JAUEPO010000001">
    <property type="protein sequence ID" value="KAK3337445.1"/>
    <property type="molecule type" value="Genomic_DNA"/>
</dbReference>
<evidence type="ECO:0000313" key="2">
    <source>
        <dbReference type="EMBL" id="KAK3337445.1"/>
    </source>
</evidence>
<reference evidence="2" key="2">
    <citation type="submission" date="2023-06" db="EMBL/GenBank/DDBJ databases">
        <authorList>
            <consortium name="Lawrence Berkeley National Laboratory"/>
            <person name="Haridas S."/>
            <person name="Hensen N."/>
            <person name="Bonometti L."/>
            <person name="Westerberg I."/>
            <person name="Brannstrom I.O."/>
            <person name="Guillou S."/>
            <person name="Cros-Aarteil S."/>
            <person name="Calhoun S."/>
            <person name="Kuo A."/>
            <person name="Mondo S."/>
            <person name="Pangilinan J."/>
            <person name="Riley R."/>
            <person name="Labutti K."/>
            <person name="Andreopoulos B."/>
            <person name="Lipzen A."/>
            <person name="Chen C."/>
            <person name="Yanf M."/>
            <person name="Daum C."/>
            <person name="Ng V."/>
            <person name="Clum A."/>
            <person name="Steindorff A."/>
            <person name="Ohm R."/>
            <person name="Martin F."/>
            <person name="Silar P."/>
            <person name="Natvig D."/>
            <person name="Lalanne C."/>
            <person name="Gautier V."/>
            <person name="Ament-Velasquez S.L."/>
            <person name="Kruys A."/>
            <person name="Hutchinson M.I."/>
            <person name="Powell A.J."/>
            <person name="Barry K."/>
            <person name="Miller A.N."/>
            <person name="Grigoriev I.V."/>
            <person name="Debuchy R."/>
            <person name="Gladieux P."/>
            <person name="Thoren M.H."/>
            <person name="Johannesson H."/>
        </authorList>
    </citation>
    <scope>NUCLEOTIDE SEQUENCE</scope>
    <source>
        <strain evidence="2">SMH4131-1</strain>
    </source>
</reference>
<organism evidence="2 3">
    <name type="scientific">Cercophora scortea</name>
    <dbReference type="NCBI Taxonomy" id="314031"/>
    <lineage>
        <taxon>Eukaryota</taxon>
        <taxon>Fungi</taxon>
        <taxon>Dikarya</taxon>
        <taxon>Ascomycota</taxon>
        <taxon>Pezizomycotina</taxon>
        <taxon>Sordariomycetes</taxon>
        <taxon>Sordariomycetidae</taxon>
        <taxon>Sordariales</taxon>
        <taxon>Lasiosphaeriaceae</taxon>
        <taxon>Cercophora</taxon>
    </lineage>
</organism>
<evidence type="ECO:0000256" key="1">
    <source>
        <dbReference type="SAM" id="MobiDB-lite"/>
    </source>
</evidence>
<evidence type="ECO:0000313" key="3">
    <source>
        <dbReference type="Proteomes" id="UP001286456"/>
    </source>
</evidence>
<name>A0AAE0MMC3_9PEZI</name>
<feature type="region of interest" description="Disordered" evidence="1">
    <location>
        <begin position="380"/>
        <end position="408"/>
    </location>
</feature>
<sequence length="420" mass="44587">MKASSTCGRPHIQPALFNPTQSIPSRYLTMRLITLLTTAAAALVIAGDAEALAHAGPRHHGLARRAASEKLLRRAKFTQRQFHGPPVQIDEAVTSSTTLTTPPPANATTRRLLAESAVPADRHLSPGWGYAPDRCPVSVLTLTQTFNVTVSVTAEPTPFYDPALLTSWIVPSTSTTEPCPDDESENASWWPTPSPPFGDYPTLTSTSTAVASTVWFTLSTASASTSCVIDTAAIFPVATATLAVTLSIEPMPVTSTVCATSAPSGTPAPAHAHCGVHGAPVGDYFVGQFVENAPGVEVTLEGCWQFCGSVWGTTHSCQSYTYSLNDLGAPRCDLYGSPVAYALAAIDNRQPDRVWFDLQCGSPTQPQWEHLQLPALHAADNGSSTEADTDAENVSVEAVDSSSDNEPGLLKRGRKVRLDF</sequence>
<keyword evidence="3" id="KW-1185">Reference proteome</keyword>
<proteinExistence type="predicted"/>
<accession>A0AAE0MMC3</accession>
<dbReference type="Proteomes" id="UP001286456">
    <property type="component" value="Unassembled WGS sequence"/>
</dbReference>
<protein>
    <submittedName>
        <fullName evidence="2">Uncharacterized protein</fullName>
    </submittedName>
</protein>